<gene>
    <name evidence="10" type="ORF">RJ641_017324</name>
</gene>
<dbReference type="PANTHER" id="PTHR27006:SF606">
    <property type="entry name" value="INTERLEUKIN-1 RECEPTOR-ASSOCIATED KINASE 4"/>
    <property type="match status" value="1"/>
</dbReference>
<keyword evidence="4" id="KW-0547">Nucleotide-binding</keyword>
<evidence type="ECO:0000256" key="8">
    <source>
        <dbReference type="ARBA" id="ARBA00048679"/>
    </source>
</evidence>
<evidence type="ECO:0000256" key="3">
    <source>
        <dbReference type="ARBA" id="ARBA00022679"/>
    </source>
</evidence>
<dbReference type="SUPFAM" id="SSF56112">
    <property type="entry name" value="Protein kinase-like (PK-like)"/>
    <property type="match status" value="1"/>
</dbReference>
<dbReference type="FunFam" id="1.10.510.10:FF:001023">
    <property type="entry name" value="Os07g0541700 protein"/>
    <property type="match status" value="1"/>
</dbReference>
<dbReference type="PANTHER" id="PTHR27006">
    <property type="entry name" value="PROMASTIGOTE SURFACE ANTIGEN PROTEIN PSA"/>
    <property type="match status" value="1"/>
</dbReference>
<accession>A0AAN8YZM7</accession>
<keyword evidence="11" id="KW-1185">Reference proteome</keyword>
<evidence type="ECO:0000256" key="5">
    <source>
        <dbReference type="ARBA" id="ARBA00022777"/>
    </source>
</evidence>
<dbReference type="PROSITE" id="PS50011">
    <property type="entry name" value="PROTEIN_KINASE_DOM"/>
    <property type="match status" value="1"/>
</dbReference>
<comment type="caution">
    <text evidence="10">The sequence shown here is derived from an EMBL/GenBank/DDBJ whole genome shotgun (WGS) entry which is preliminary data.</text>
</comment>
<dbReference type="Gene3D" id="1.10.510.10">
    <property type="entry name" value="Transferase(Phosphotransferase) domain 1"/>
    <property type="match status" value="1"/>
</dbReference>
<dbReference type="InterPro" id="IPR000719">
    <property type="entry name" value="Prot_kinase_dom"/>
</dbReference>
<evidence type="ECO:0000256" key="2">
    <source>
        <dbReference type="ARBA" id="ARBA00022527"/>
    </source>
</evidence>
<dbReference type="AlphaFoldDB" id="A0AAN8YZM7"/>
<feature type="domain" description="Protein kinase" evidence="9">
    <location>
        <begin position="1"/>
        <end position="144"/>
    </location>
</feature>
<proteinExistence type="predicted"/>
<sequence>MGKCYEIIVGIVQKLLYLHEDSRPREIHRDLKANNILLEKNMNLKISGFGLARHIEKNWTSSCCDHFVPQAWQHWTNGTALELIDPSLDNQWPRASEAVRPAMSDINPLLNSSSTTYRVPSKPGFFRGGKDFGLQERRGASDAG</sequence>
<protein>
    <recommendedName>
        <fullName evidence="1">non-specific serine/threonine protein kinase</fullName>
        <ecNumber evidence="1">2.7.11.1</ecNumber>
    </recommendedName>
</protein>
<evidence type="ECO:0000313" key="10">
    <source>
        <dbReference type="EMBL" id="KAK6918902.1"/>
    </source>
</evidence>
<evidence type="ECO:0000256" key="4">
    <source>
        <dbReference type="ARBA" id="ARBA00022741"/>
    </source>
</evidence>
<evidence type="ECO:0000256" key="6">
    <source>
        <dbReference type="ARBA" id="ARBA00022840"/>
    </source>
</evidence>
<dbReference type="EC" id="2.7.11.1" evidence="1"/>
<evidence type="ECO:0000313" key="11">
    <source>
        <dbReference type="Proteomes" id="UP001370490"/>
    </source>
</evidence>
<dbReference type="Proteomes" id="UP001370490">
    <property type="component" value="Unassembled WGS sequence"/>
</dbReference>
<keyword evidence="3" id="KW-0808">Transferase</keyword>
<dbReference type="GO" id="GO:0004674">
    <property type="term" value="F:protein serine/threonine kinase activity"/>
    <property type="evidence" value="ECO:0007669"/>
    <property type="project" value="UniProtKB-KW"/>
</dbReference>
<evidence type="ECO:0000256" key="1">
    <source>
        <dbReference type="ARBA" id="ARBA00012513"/>
    </source>
</evidence>
<keyword evidence="5 10" id="KW-0418">Kinase</keyword>
<comment type="catalytic activity">
    <reaction evidence="7">
        <text>L-threonyl-[protein] + ATP = O-phospho-L-threonyl-[protein] + ADP + H(+)</text>
        <dbReference type="Rhea" id="RHEA:46608"/>
        <dbReference type="Rhea" id="RHEA-COMP:11060"/>
        <dbReference type="Rhea" id="RHEA-COMP:11605"/>
        <dbReference type="ChEBI" id="CHEBI:15378"/>
        <dbReference type="ChEBI" id="CHEBI:30013"/>
        <dbReference type="ChEBI" id="CHEBI:30616"/>
        <dbReference type="ChEBI" id="CHEBI:61977"/>
        <dbReference type="ChEBI" id="CHEBI:456216"/>
        <dbReference type="EC" id="2.7.11.1"/>
    </reaction>
</comment>
<comment type="catalytic activity">
    <reaction evidence="8">
        <text>L-seryl-[protein] + ATP = O-phospho-L-seryl-[protein] + ADP + H(+)</text>
        <dbReference type="Rhea" id="RHEA:17989"/>
        <dbReference type="Rhea" id="RHEA-COMP:9863"/>
        <dbReference type="Rhea" id="RHEA-COMP:11604"/>
        <dbReference type="ChEBI" id="CHEBI:15378"/>
        <dbReference type="ChEBI" id="CHEBI:29999"/>
        <dbReference type="ChEBI" id="CHEBI:30616"/>
        <dbReference type="ChEBI" id="CHEBI:83421"/>
        <dbReference type="ChEBI" id="CHEBI:456216"/>
        <dbReference type="EC" id="2.7.11.1"/>
    </reaction>
</comment>
<keyword evidence="6" id="KW-0067">ATP-binding</keyword>
<dbReference type="EMBL" id="JBAMMX010000022">
    <property type="protein sequence ID" value="KAK6918902.1"/>
    <property type="molecule type" value="Genomic_DNA"/>
</dbReference>
<dbReference type="Pfam" id="PF00069">
    <property type="entry name" value="Pkinase"/>
    <property type="match status" value="1"/>
</dbReference>
<evidence type="ECO:0000256" key="7">
    <source>
        <dbReference type="ARBA" id="ARBA00047899"/>
    </source>
</evidence>
<keyword evidence="2" id="KW-0723">Serine/threonine-protein kinase</keyword>
<dbReference type="GO" id="GO:0005524">
    <property type="term" value="F:ATP binding"/>
    <property type="evidence" value="ECO:0007669"/>
    <property type="project" value="UniProtKB-KW"/>
</dbReference>
<dbReference type="InterPro" id="IPR011009">
    <property type="entry name" value="Kinase-like_dom_sf"/>
</dbReference>
<reference evidence="10 11" key="1">
    <citation type="submission" date="2023-12" db="EMBL/GenBank/DDBJ databases">
        <title>A high-quality genome assembly for Dillenia turbinata (Dilleniales).</title>
        <authorList>
            <person name="Chanderbali A."/>
        </authorList>
    </citation>
    <scope>NUCLEOTIDE SEQUENCE [LARGE SCALE GENOMIC DNA]</scope>
    <source>
        <strain evidence="10">LSX21</strain>
        <tissue evidence="10">Leaf</tissue>
    </source>
</reference>
<evidence type="ECO:0000259" key="9">
    <source>
        <dbReference type="PROSITE" id="PS50011"/>
    </source>
</evidence>
<name>A0AAN8YZM7_9MAGN</name>
<organism evidence="10 11">
    <name type="scientific">Dillenia turbinata</name>
    <dbReference type="NCBI Taxonomy" id="194707"/>
    <lineage>
        <taxon>Eukaryota</taxon>
        <taxon>Viridiplantae</taxon>
        <taxon>Streptophyta</taxon>
        <taxon>Embryophyta</taxon>
        <taxon>Tracheophyta</taxon>
        <taxon>Spermatophyta</taxon>
        <taxon>Magnoliopsida</taxon>
        <taxon>eudicotyledons</taxon>
        <taxon>Gunneridae</taxon>
        <taxon>Pentapetalae</taxon>
        <taxon>Dilleniales</taxon>
        <taxon>Dilleniaceae</taxon>
        <taxon>Dillenia</taxon>
    </lineage>
</organism>